<dbReference type="InterPro" id="IPR003959">
    <property type="entry name" value="ATPase_AAA_core"/>
</dbReference>
<dbReference type="eggNOG" id="COG0464">
    <property type="taxonomic scope" value="Bacteria"/>
</dbReference>
<dbReference type="InterPro" id="IPR050221">
    <property type="entry name" value="26S_Proteasome_ATPase"/>
</dbReference>
<dbReference type="KEGG" id="cak:Caul_1819"/>
<reference evidence="5" key="1">
    <citation type="submission" date="2008-01" db="EMBL/GenBank/DDBJ databases">
        <title>Complete sequence of chromosome of Caulobacter sp. K31.</title>
        <authorList>
            <consortium name="US DOE Joint Genome Institute"/>
            <person name="Copeland A."/>
            <person name="Lucas S."/>
            <person name="Lapidus A."/>
            <person name="Barry K."/>
            <person name="Glavina del Rio T."/>
            <person name="Dalin E."/>
            <person name="Tice H."/>
            <person name="Pitluck S."/>
            <person name="Bruce D."/>
            <person name="Goodwin L."/>
            <person name="Thompson L.S."/>
            <person name="Brettin T."/>
            <person name="Detter J.C."/>
            <person name="Han C."/>
            <person name="Schmutz J."/>
            <person name="Larimer F."/>
            <person name="Land M."/>
            <person name="Hauser L."/>
            <person name="Kyrpides N."/>
            <person name="Kim E."/>
            <person name="Stephens C."/>
            <person name="Richardson P."/>
        </authorList>
    </citation>
    <scope>NUCLEOTIDE SEQUENCE [LARGE SCALE GENOMIC DNA]</scope>
    <source>
        <strain evidence="5">K31</strain>
    </source>
</reference>
<evidence type="ECO:0000256" key="1">
    <source>
        <dbReference type="ARBA" id="ARBA00006914"/>
    </source>
</evidence>
<keyword evidence="2" id="KW-0547">Nucleotide-binding</keyword>
<dbReference type="SUPFAM" id="SSF52540">
    <property type="entry name" value="P-loop containing nucleoside triphosphate hydrolases"/>
    <property type="match status" value="1"/>
</dbReference>
<dbReference type="EMBL" id="CP000927">
    <property type="protein sequence ID" value="ABZ70948.1"/>
    <property type="molecule type" value="Genomic_DNA"/>
</dbReference>
<dbReference type="STRING" id="366602.Caul_1819"/>
<evidence type="ECO:0000256" key="3">
    <source>
        <dbReference type="ARBA" id="ARBA00022840"/>
    </source>
</evidence>
<dbReference type="GO" id="GO:0005524">
    <property type="term" value="F:ATP binding"/>
    <property type="evidence" value="ECO:0007669"/>
    <property type="project" value="UniProtKB-KW"/>
</dbReference>
<evidence type="ECO:0000256" key="2">
    <source>
        <dbReference type="ARBA" id="ARBA00022741"/>
    </source>
</evidence>
<keyword evidence="3" id="KW-0067">ATP-binding</keyword>
<dbReference type="Pfam" id="PF00004">
    <property type="entry name" value="AAA"/>
    <property type="match status" value="1"/>
</dbReference>
<dbReference type="CDD" id="cd19481">
    <property type="entry name" value="RecA-like_protease"/>
    <property type="match status" value="1"/>
</dbReference>
<dbReference type="AlphaFoldDB" id="B0T4J6"/>
<dbReference type="PANTHER" id="PTHR23073">
    <property type="entry name" value="26S PROTEASOME REGULATORY SUBUNIT"/>
    <property type="match status" value="1"/>
</dbReference>
<protein>
    <submittedName>
        <fullName evidence="5">AAA ATPase central domain protein</fullName>
    </submittedName>
</protein>
<dbReference type="Gene3D" id="3.40.50.300">
    <property type="entry name" value="P-loop containing nucleotide triphosphate hydrolases"/>
    <property type="match status" value="1"/>
</dbReference>
<comment type="similarity">
    <text evidence="1">Belongs to the AAA ATPase family.</text>
</comment>
<dbReference type="OrthoDB" id="7438987at2"/>
<dbReference type="SMART" id="SM00382">
    <property type="entry name" value="AAA"/>
    <property type="match status" value="1"/>
</dbReference>
<dbReference type="HOGENOM" id="CLU_016564_1_0_5"/>
<dbReference type="InterPro" id="IPR027417">
    <property type="entry name" value="P-loop_NTPase"/>
</dbReference>
<gene>
    <name evidence="5" type="ordered locus">Caul_1819</name>
</gene>
<dbReference type="InterPro" id="IPR003593">
    <property type="entry name" value="AAA+_ATPase"/>
</dbReference>
<evidence type="ECO:0000313" key="5">
    <source>
        <dbReference type="EMBL" id="ABZ70948.1"/>
    </source>
</evidence>
<proteinExistence type="inferred from homology"/>
<feature type="domain" description="AAA+ ATPase" evidence="4">
    <location>
        <begin position="446"/>
        <end position="578"/>
    </location>
</feature>
<name>B0T4J6_CAUSK</name>
<accession>B0T4J6</accession>
<organism evidence="5">
    <name type="scientific">Caulobacter sp. (strain K31)</name>
    <dbReference type="NCBI Taxonomy" id="366602"/>
    <lineage>
        <taxon>Bacteria</taxon>
        <taxon>Pseudomonadati</taxon>
        <taxon>Pseudomonadota</taxon>
        <taxon>Alphaproteobacteria</taxon>
        <taxon>Caulobacterales</taxon>
        <taxon>Caulobacteraceae</taxon>
        <taxon>Caulobacter</taxon>
    </lineage>
</organism>
<dbReference type="GO" id="GO:0016887">
    <property type="term" value="F:ATP hydrolysis activity"/>
    <property type="evidence" value="ECO:0007669"/>
    <property type="project" value="InterPro"/>
</dbReference>
<evidence type="ECO:0000259" key="4">
    <source>
        <dbReference type="SMART" id="SM00382"/>
    </source>
</evidence>
<sequence>MSETPTDPAADSRHIDRLDAEVQTACLALERYARARSRVSPAAPTSTTAPADPVPLSGDGSALEAAIAWFALTPFETSVLALAAGVELFADAANLCAVAHGDPAKPFLTPALALAALPGADRAAFAPAGALRLWQVIVLTGVEPGATLDARITVPEAVLQFLIGQPVLDARLEALVEALPDEPPPPEEQALCERIAAALASPSAPVVHLAARPNRRSQSIAAGVGRLMDLRFFHLPGDRLINDADVVAVGRLWQRDRMAVHGGLVLSLDAPSADGRGVGLVARLATEADGPILVIGAALPDLADRCRRPVVRFHLPEPTFAEQVRLWRALLGLDPGDVAPAVDALALRFRLPRSTLASCIAVARSSVAGDDGQTPLDAVLAALTPLLREQAREGLAGLAQRAPVAGRIEDIVLPLQTAEVLRQIIAHHRNSAKVLTEWGFGREQGQGLSVLFAGPSGTGKTMAAEVIARELDLDLFRIDLSQVVDKYIGETEKNLARLFDAAETSDAVLLFDEADALFGRRSAVRDSHDRYANLEVGYLLQRIEAYRGVVVLTSNLPSSIDPAFNRRLSYIVRFTFPDRAQRLEIWRRAIPEQAPTQGLDFERLSRLSVSGGQIQVLALNAAMLAADQQQPISMRHIAMAARTEFAKRETALPSSEFADWPS</sequence>